<accession>A0ABD3EQ89</accession>
<dbReference type="Proteomes" id="UP001632037">
    <property type="component" value="Unassembled WGS sequence"/>
</dbReference>
<proteinExistence type="predicted"/>
<name>A0ABD3EQ89_9STRA</name>
<evidence type="ECO:0000313" key="2">
    <source>
        <dbReference type="Proteomes" id="UP001632037"/>
    </source>
</evidence>
<gene>
    <name evidence="1" type="ORF">V7S43_018667</name>
</gene>
<evidence type="ECO:0000313" key="1">
    <source>
        <dbReference type="EMBL" id="KAL3656442.1"/>
    </source>
</evidence>
<keyword evidence="2" id="KW-1185">Reference proteome</keyword>
<comment type="caution">
    <text evidence="1">The sequence shown here is derived from an EMBL/GenBank/DDBJ whole genome shotgun (WGS) entry which is preliminary data.</text>
</comment>
<protein>
    <submittedName>
        <fullName evidence="1">Uncharacterized protein</fullName>
    </submittedName>
</protein>
<dbReference type="AlphaFoldDB" id="A0ABD3EQ89"/>
<organism evidence="1 2">
    <name type="scientific">Phytophthora oleae</name>
    <dbReference type="NCBI Taxonomy" id="2107226"/>
    <lineage>
        <taxon>Eukaryota</taxon>
        <taxon>Sar</taxon>
        <taxon>Stramenopiles</taxon>
        <taxon>Oomycota</taxon>
        <taxon>Peronosporomycetes</taxon>
        <taxon>Peronosporales</taxon>
        <taxon>Peronosporaceae</taxon>
        <taxon>Phytophthora</taxon>
    </lineage>
</organism>
<dbReference type="EMBL" id="JBIMZQ010000081">
    <property type="protein sequence ID" value="KAL3656442.1"/>
    <property type="molecule type" value="Genomic_DNA"/>
</dbReference>
<sequence>MSMQVKLQKPGPLDVWFTVCAPSKATTQSQELPLPSHVQAPCLARPVPTAQVESDIRVLLVSMGSKKV</sequence>
<reference evidence="1 2" key="1">
    <citation type="submission" date="2024-09" db="EMBL/GenBank/DDBJ databases">
        <title>Genome sequencing and assembly of Phytophthora oleae, isolate VK10A, causative agent of rot of olive drupes.</title>
        <authorList>
            <person name="Conti Taguali S."/>
            <person name="Riolo M."/>
            <person name="La Spada F."/>
            <person name="Cacciola S.O."/>
            <person name="Dionisio G."/>
        </authorList>
    </citation>
    <scope>NUCLEOTIDE SEQUENCE [LARGE SCALE GENOMIC DNA]</scope>
    <source>
        <strain evidence="1 2">VK10A</strain>
    </source>
</reference>